<gene>
    <name evidence="3" type="ordered locus">Bresu_3028</name>
</gene>
<dbReference type="CDD" id="cd03789">
    <property type="entry name" value="GT9_LPS_heptosyltransferase"/>
    <property type="match status" value="1"/>
</dbReference>
<dbReference type="AlphaFoldDB" id="D9QP71"/>
<dbReference type="Pfam" id="PF01075">
    <property type="entry name" value="Glyco_transf_9"/>
    <property type="match status" value="1"/>
</dbReference>
<dbReference type="GO" id="GO:0005829">
    <property type="term" value="C:cytosol"/>
    <property type="evidence" value="ECO:0007669"/>
    <property type="project" value="TreeGrafter"/>
</dbReference>
<keyword evidence="4" id="KW-1185">Reference proteome</keyword>
<evidence type="ECO:0000313" key="4">
    <source>
        <dbReference type="Proteomes" id="UP000002696"/>
    </source>
</evidence>
<dbReference type="SUPFAM" id="SSF53756">
    <property type="entry name" value="UDP-Glycosyltransferase/glycogen phosphorylase"/>
    <property type="match status" value="1"/>
</dbReference>
<reference evidence="4" key="1">
    <citation type="journal article" date="2011" name="J. Bacteriol.">
        <title>Genome sequences of eight morphologically diverse alphaproteobacteria.</title>
        <authorList>
            <consortium name="US DOE Joint Genome Institute"/>
            <person name="Brown P.J."/>
            <person name="Kysela D.T."/>
            <person name="Buechlein A."/>
            <person name="Hemmerich C."/>
            <person name="Brun Y.V."/>
        </authorList>
    </citation>
    <scope>NUCLEOTIDE SEQUENCE [LARGE SCALE GENOMIC DNA]</scope>
    <source>
        <strain evidence="4">ATCC 15264 / DSM 4735 / LMG 14903 / NBRC 16000 / CB 81</strain>
    </source>
</reference>
<dbReference type="BioCyc" id="BSUB633149:G1GM8-3047-MONOMER"/>
<dbReference type="OrthoDB" id="9797795at2"/>
<dbReference type="HOGENOM" id="CLU_038371_0_0_5"/>
<dbReference type="CAZy" id="GT9">
    <property type="family name" value="Glycosyltransferase Family 9"/>
</dbReference>
<accession>D9QP71</accession>
<dbReference type="Proteomes" id="UP000002696">
    <property type="component" value="Chromosome"/>
</dbReference>
<dbReference type="GO" id="GO:0009244">
    <property type="term" value="P:lipopolysaccharide core region biosynthetic process"/>
    <property type="evidence" value="ECO:0007669"/>
    <property type="project" value="TreeGrafter"/>
</dbReference>
<dbReference type="Gene3D" id="3.40.50.2000">
    <property type="entry name" value="Glycogen Phosphorylase B"/>
    <property type="match status" value="2"/>
</dbReference>
<keyword evidence="1" id="KW-0328">Glycosyltransferase</keyword>
<name>D9QP71_BRESC</name>
<dbReference type="InParanoid" id="D9QP71"/>
<dbReference type="RefSeq" id="WP_013270434.1">
    <property type="nucleotide sequence ID" value="NC_014375.1"/>
</dbReference>
<dbReference type="PANTHER" id="PTHR30160">
    <property type="entry name" value="TETRAACYLDISACCHARIDE 4'-KINASE-RELATED"/>
    <property type="match status" value="1"/>
</dbReference>
<evidence type="ECO:0000256" key="2">
    <source>
        <dbReference type="ARBA" id="ARBA00022679"/>
    </source>
</evidence>
<dbReference type="InterPro" id="IPR051199">
    <property type="entry name" value="LPS_LOS_Heptosyltrfase"/>
</dbReference>
<dbReference type="eggNOG" id="COG0859">
    <property type="taxonomic scope" value="Bacteria"/>
</dbReference>
<dbReference type="FunCoup" id="D9QP71">
    <property type="interactions" value="270"/>
</dbReference>
<protein>
    <submittedName>
        <fullName evidence="3">Glycosyl transferase family 9</fullName>
    </submittedName>
</protein>
<dbReference type="STRING" id="633149.Bresu_3028"/>
<dbReference type="InterPro" id="IPR002201">
    <property type="entry name" value="Glyco_trans_9"/>
</dbReference>
<sequence>MSARFPILYIAEADAEAAVLSSGVLSYLVVSLPEADFTIVGSAASAPLFADTPRLKRLIVLDRTGRWDWLGLWNQVRDTRWGLVVDMRGTKFSERLRRLKRAVRGPDQPGLHAVEAAARVLQLDDVPAPRLFFGAETRATADALIGPDPAPILAVGPGTDWIGTRWPAERYAKVAGPLLAADGPLAGGRLMIVGEEADRDLAHTIRLAVPRTRVIELQGKLTRLQTAAALSRASLYVGADSLWTQLAVAAGVPSVGVFGPSDDARVGPWKGVSLRGERSLDEFKAIDPRLNQHIHHMLGLPADRVLRAARGLLARETQAG</sequence>
<dbReference type="KEGG" id="bsb:Bresu_3028"/>
<organism evidence="3 4">
    <name type="scientific">Brevundimonas subvibrioides (strain ATCC 15264 / DSM 4735 / LMG 14903 / NBRC 16000 / CB 81)</name>
    <name type="common">Caulobacter subvibrioides</name>
    <dbReference type="NCBI Taxonomy" id="633149"/>
    <lineage>
        <taxon>Bacteria</taxon>
        <taxon>Pseudomonadati</taxon>
        <taxon>Pseudomonadota</taxon>
        <taxon>Alphaproteobacteria</taxon>
        <taxon>Caulobacterales</taxon>
        <taxon>Caulobacteraceae</taxon>
        <taxon>Brevundimonas</taxon>
    </lineage>
</organism>
<evidence type="ECO:0000256" key="1">
    <source>
        <dbReference type="ARBA" id="ARBA00022676"/>
    </source>
</evidence>
<keyword evidence="2 3" id="KW-0808">Transferase</keyword>
<dbReference type="EMBL" id="CP002102">
    <property type="protein sequence ID" value="ADL02334.1"/>
    <property type="molecule type" value="Genomic_DNA"/>
</dbReference>
<dbReference type="GO" id="GO:0008713">
    <property type="term" value="F:ADP-heptose-lipopolysaccharide heptosyltransferase activity"/>
    <property type="evidence" value="ECO:0007669"/>
    <property type="project" value="TreeGrafter"/>
</dbReference>
<evidence type="ECO:0000313" key="3">
    <source>
        <dbReference type="EMBL" id="ADL02334.1"/>
    </source>
</evidence>
<proteinExistence type="predicted"/>
<dbReference type="PANTHER" id="PTHR30160:SF1">
    <property type="entry name" value="LIPOPOLYSACCHARIDE 1,2-N-ACETYLGLUCOSAMINETRANSFERASE-RELATED"/>
    <property type="match status" value="1"/>
</dbReference>